<evidence type="ECO:0000313" key="6">
    <source>
        <dbReference type="Proteomes" id="UP000310477"/>
    </source>
</evidence>
<gene>
    <name evidence="5" type="ORF">FA045_03295</name>
</gene>
<sequence>MTSITIREFYKEIFKETCSDLEHFLAENLNKDIGHFNVFNIKDMYKSSAGKPDMPYNRRTYYKVSLINGENLVEYAGKTVKIDTYGLLFATPKIPYRYTPNTATDQSGHFCVFTKDFAPISKIGLDIDLLPVFSNQSDFVFQISGEQYKAVEQIFDKIHLEMASSYQYKYELLRNYLMELIHYGQKLKPIAPQNNVKTATTRIASLFIELLERQFPIENIAQVLQLKTPKQYADALNVHVNHLNKVLKETIGKTTGDIIGSRINQEAKILLQQTNWNVSEIAYSLGFEEVAHFSNFFKKNNSVSPLVYRT</sequence>
<dbReference type="InterPro" id="IPR009057">
    <property type="entry name" value="Homeodomain-like_sf"/>
</dbReference>
<dbReference type="AlphaFoldDB" id="A0A4U1C7N0"/>
<name>A0A4U1C7N0_9SPHI</name>
<evidence type="ECO:0000313" key="5">
    <source>
        <dbReference type="EMBL" id="TKC02322.1"/>
    </source>
</evidence>
<dbReference type="Pfam" id="PF12833">
    <property type="entry name" value="HTH_18"/>
    <property type="match status" value="1"/>
</dbReference>
<dbReference type="RefSeq" id="WP_136874459.1">
    <property type="nucleotide sequence ID" value="NZ_SWBO01000002.1"/>
</dbReference>
<accession>A0A4U1C7N0</accession>
<dbReference type="SUPFAM" id="SSF46689">
    <property type="entry name" value="Homeodomain-like"/>
    <property type="match status" value="1"/>
</dbReference>
<evidence type="ECO:0000256" key="2">
    <source>
        <dbReference type="ARBA" id="ARBA00023125"/>
    </source>
</evidence>
<dbReference type="PANTHER" id="PTHR43280:SF32">
    <property type="entry name" value="TRANSCRIPTIONAL REGULATORY PROTEIN"/>
    <property type="match status" value="1"/>
</dbReference>
<dbReference type="InterPro" id="IPR018060">
    <property type="entry name" value="HTH_AraC"/>
</dbReference>
<protein>
    <submittedName>
        <fullName evidence="5">Helix-turn-helix domain-containing protein</fullName>
    </submittedName>
</protein>
<evidence type="ECO:0000259" key="4">
    <source>
        <dbReference type="PROSITE" id="PS01124"/>
    </source>
</evidence>
<keyword evidence="2" id="KW-0238">DNA-binding</keyword>
<proteinExistence type="predicted"/>
<dbReference type="Proteomes" id="UP000310477">
    <property type="component" value="Unassembled WGS sequence"/>
</dbReference>
<dbReference type="OrthoDB" id="629929at2"/>
<keyword evidence="1" id="KW-0805">Transcription regulation</keyword>
<dbReference type="GO" id="GO:0043565">
    <property type="term" value="F:sequence-specific DNA binding"/>
    <property type="evidence" value="ECO:0007669"/>
    <property type="project" value="InterPro"/>
</dbReference>
<reference evidence="5 6" key="1">
    <citation type="submission" date="2019-04" db="EMBL/GenBank/DDBJ databases">
        <title>Pedobacter sp. AR-2-6 sp. nov., isolated from Arctic soil.</title>
        <authorList>
            <person name="Dahal R.H."/>
            <person name="Kim D.-U."/>
        </authorList>
    </citation>
    <scope>NUCLEOTIDE SEQUENCE [LARGE SCALE GENOMIC DNA]</scope>
    <source>
        <strain evidence="5 6">AR-2-6</strain>
    </source>
</reference>
<dbReference type="PROSITE" id="PS01124">
    <property type="entry name" value="HTH_ARAC_FAMILY_2"/>
    <property type="match status" value="1"/>
</dbReference>
<dbReference type="GO" id="GO:0003700">
    <property type="term" value="F:DNA-binding transcription factor activity"/>
    <property type="evidence" value="ECO:0007669"/>
    <property type="project" value="InterPro"/>
</dbReference>
<organism evidence="5 6">
    <name type="scientific">Pedobacter cryotolerans</name>
    <dbReference type="NCBI Taxonomy" id="2571270"/>
    <lineage>
        <taxon>Bacteria</taxon>
        <taxon>Pseudomonadati</taxon>
        <taxon>Bacteroidota</taxon>
        <taxon>Sphingobacteriia</taxon>
        <taxon>Sphingobacteriales</taxon>
        <taxon>Sphingobacteriaceae</taxon>
        <taxon>Pedobacter</taxon>
    </lineage>
</organism>
<dbReference type="Gene3D" id="1.10.10.60">
    <property type="entry name" value="Homeodomain-like"/>
    <property type="match status" value="1"/>
</dbReference>
<evidence type="ECO:0000256" key="3">
    <source>
        <dbReference type="ARBA" id="ARBA00023163"/>
    </source>
</evidence>
<comment type="caution">
    <text evidence="5">The sequence shown here is derived from an EMBL/GenBank/DDBJ whole genome shotgun (WGS) entry which is preliminary data.</text>
</comment>
<keyword evidence="3" id="KW-0804">Transcription</keyword>
<keyword evidence="6" id="KW-1185">Reference proteome</keyword>
<dbReference type="PANTHER" id="PTHR43280">
    <property type="entry name" value="ARAC-FAMILY TRANSCRIPTIONAL REGULATOR"/>
    <property type="match status" value="1"/>
</dbReference>
<evidence type="ECO:0000256" key="1">
    <source>
        <dbReference type="ARBA" id="ARBA00023015"/>
    </source>
</evidence>
<feature type="domain" description="HTH araC/xylS-type" evidence="4">
    <location>
        <begin position="201"/>
        <end position="310"/>
    </location>
</feature>
<dbReference type="EMBL" id="SWBO01000002">
    <property type="protein sequence ID" value="TKC02322.1"/>
    <property type="molecule type" value="Genomic_DNA"/>
</dbReference>
<dbReference type="SMART" id="SM00342">
    <property type="entry name" value="HTH_ARAC"/>
    <property type="match status" value="1"/>
</dbReference>